<sequence>MFFSLSQVEIVSAGMFNNHEELKISDDLLESVADLQFTMMINETESVPKEVIDPGLLVWFDHFLETNMTSTTQMTAAG</sequence>
<comment type="caution">
    <text evidence="1">The sequence shown here is derived from an EMBL/GenBank/DDBJ whole genome shotgun (WGS) entry which is preliminary data.</text>
</comment>
<proteinExistence type="predicted"/>
<gene>
    <name evidence="1" type="ORF">EV681_4540</name>
</gene>
<name>A0A4Q7V6L6_9BURK</name>
<keyword evidence="2" id="KW-1185">Reference proteome</keyword>
<reference evidence="1 2" key="1">
    <citation type="submission" date="2019-02" db="EMBL/GenBank/DDBJ databases">
        <title>Genomic Encyclopedia of Type Strains, Phase IV (KMG-IV): sequencing the most valuable type-strain genomes for metagenomic binning, comparative biology and taxonomic classification.</title>
        <authorList>
            <person name="Goeker M."/>
        </authorList>
    </citation>
    <scope>NUCLEOTIDE SEQUENCE [LARGE SCALE GENOMIC DNA]</scope>
    <source>
        <strain evidence="1 2">DSM 23814</strain>
    </source>
</reference>
<dbReference type="EMBL" id="SHKO01000006">
    <property type="protein sequence ID" value="RZT91187.1"/>
    <property type="molecule type" value="Genomic_DNA"/>
</dbReference>
<evidence type="ECO:0000313" key="1">
    <source>
        <dbReference type="EMBL" id="RZT91187.1"/>
    </source>
</evidence>
<organism evidence="1 2">
    <name type="scientific">Advenella incenata</name>
    <dbReference type="NCBI Taxonomy" id="267800"/>
    <lineage>
        <taxon>Bacteria</taxon>
        <taxon>Pseudomonadati</taxon>
        <taxon>Pseudomonadota</taxon>
        <taxon>Betaproteobacteria</taxon>
        <taxon>Burkholderiales</taxon>
        <taxon>Alcaligenaceae</taxon>
    </lineage>
</organism>
<protein>
    <submittedName>
        <fullName evidence="1">Uncharacterized protein</fullName>
    </submittedName>
</protein>
<dbReference type="RefSeq" id="WP_130305294.1">
    <property type="nucleotide sequence ID" value="NZ_SHKO01000006.1"/>
</dbReference>
<dbReference type="Proteomes" id="UP000293398">
    <property type="component" value="Unassembled WGS sequence"/>
</dbReference>
<accession>A0A4Q7V6L6</accession>
<dbReference type="AlphaFoldDB" id="A0A4Q7V6L6"/>
<evidence type="ECO:0000313" key="2">
    <source>
        <dbReference type="Proteomes" id="UP000293398"/>
    </source>
</evidence>